<comment type="subcellular location">
    <subcellularLocation>
        <location evidence="1 10">Preautophagosomal structure membrane</location>
        <topology evidence="1 10">Multi-pass membrane protein</topology>
    </subcellularLocation>
</comment>
<evidence type="ECO:0000256" key="6">
    <source>
        <dbReference type="ARBA" id="ARBA00022989"/>
    </source>
</evidence>
<dbReference type="GO" id="GO:0034727">
    <property type="term" value="P:piecemeal microautophagy of the nucleus"/>
    <property type="evidence" value="ECO:0007669"/>
    <property type="project" value="TreeGrafter"/>
</dbReference>
<dbReference type="PANTHER" id="PTHR13038:SF10">
    <property type="entry name" value="AUTOPHAGY-RELATED PROTEIN 9"/>
    <property type="match status" value="1"/>
</dbReference>
<dbReference type="InterPro" id="IPR007241">
    <property type="entry name" value="Autophagy-rel_prot_9"/>
</dbReference>
<evidence type="ECO:0000256" key="8">
    <source>
        <dbReference type="ARBA" id="ARBA00023055"/>
    </source>
</evidence>
<evidence type="ECO:0000256" key="5">
    <source>
        <dbReference type="ARBA" id="ARBA00022692"/>
    </source>
</evidence>
<evidence type="ECO:0000256" key="1">
    <source>
        <dbReference type="ARBA" id="ARBA00004511"/>
    </source>
</evidence>
<protein>
    <recommendedName>
        <fullName evidence="3 10">Autophagy-related protein 9</fullName>
    </recommendedName>
</protein>
<feature type="transmembrane region" description="Helical" evidence="10">
    <location>
        <begin position="87"/>
        <end position="114"/>
    </location>
</feature>
<dbReference type="AlphaFoldDB" id="A0A5J5QAD6"/>
<evidence type="ECO:0000256" key="10">
    <source>
        <dbReference type="RuleBase" id="RU364027"/>
    </source>
</evidence>
<proteinExistence type="inferred from homology"/>
<evidence type="ECO:0000313" key="11">
    <source>
        <dbReference type="EMBL" id="KAB2016076.1"/>
    </source>
</evidence>
<evidence type="ECO:0000256" key="3">
    <source>
        <dbReference type="ARBA" id="ARBA00018074"/>
    </source>
</evidence>
<keyword evidence="6 10" id="KW-1133">Transmembrane helix</keyword>
<sequence length="762" mass="87816">MMFRGQKAANALGIFKWRWGGESSLTTGLLGDVPSVIELSDYGRVPPSPGSESPSGLLNGETLNAEPIADLDLFFERLYSYYCEKGLWCIIIKWIVELLSVGFTICFSGFFLLFVDWNGLRNAKCGMDAFESGIKPCDLAKEALHQHPLTPLTLSKAIIVGYLGLFSIYWMFCFLRFFAQLKDTLGIRHFYYNSLHVTDNEIQTMPWATILEKVVQLQSSQHLCVVKDLSAHDVVMRLMRKENYLIGMLNKGVLAFPISAWVPGAGPTVKSGPYRTQHCLILTKTLEWTLNWCILQSMFDRHAEQFYNHPSTASSRRWSNLSKWMFREFNEIFGRNLFWYAAVFGTITAISRAAVTDELLVLDPEGAMSMVVQHTHYMPKRWRGKENTETVRKEFETLFQYTGMMLLEEMASIFLTPFLLIFVVPKRVDDILQFIADFTVDIEGVGHVCSFSAFDFQNHGNGNYGSPSNAPRSQRSSQGKMEKSFLSFKSSYPSWEPDSQGKQFLLNIRTFREQKLQTQGTRHADSFGRLWRASPLRGHVDRNGLFPREMQQNIPYTSRDLGSLLLIDAEQKNHPYLLDWYYTSRTRRDTATTRPSEPGELQHEDYWMPTNMTHDEARDEEYWQPHHYDGRSRLQSHLDASTSSSFFHESVLQHHDTNELPHQASSHWWARSGPHGIQPQTSFLGPPDFNRYSSAQRYDNMSERSVEEQDQSLDWRDSQRLSRTTYMEDDLETGGDINLHFDDIYSRPPEAPTVNLRLLSFD</sequence>
<dbReference type="Pfam" id="PF04109">
    <property type="entry name" value="ATG9"/>
    <property type="match status" value="2"/>
</dbReference>
<organism evidence="11 12">
    <name type="scientific">Gossypium barbadense</name>
    <name type="common">Sea Island cotton</name>
    <name type="synonym">Hibiscus barbadensis</name>
    <dbReference type="NCBI Taxonomy" id="3634"/>
    <lineage>
        <taxon>Eukaryota</taxon>
        <taxon>Viridiplantae</taxon>
        <taxon>Streptophyta</taxon>
        <taxon>Embryophyta</taxon>
        <taxon>Tracheophyta</taxon>
        <taxon>Spermatophyta</taxon>
        <taxon>Magnoliopsida</taxon>
        <taxon>eudicotyledons</taxon>
        <taxon>Gunneridae</taxon>
        <taxon>Pentapetalae</taxon>
        <taxon>rosids</taxon>
        <taxon>malvids</taxon>
        <taxon>Malvales</taxon>
        <taxon>Malvaceae</taxon>
        <taxon>Malvoideae</taxon>
        <taxon>Gossypium</taxon>
    </lineage>
</organism>
<keyword evidence="4 10" id="KW-0813">Transport</keyword>
<comment type="function">
    <text evidence="10">Phospholipid scramblase involved in autophagy. Cycles between the preautophagosomal structure/phagophore assembly site (PAS) and the cytoplasmic vesicle pool and supplies membrane for the growing autophagosome. Lipid scramblase activity plays a key role in preautophagosomal structure/phagophore assembly by distributing the phospholipids that arrive through ATG2 from the cytoplasmic to the luminal leaflet of the bilayer, thereby driving autophagosomal membrane expansion.</text>
</comment>
<evidence type="ECO:0000256" key="2">
    <source>
        <dbReference type="ARBA" id="ARBA00006185"/>
    </source>
</evidence>
<gene>
    <name evidence="11" type="ORF">ES319_D08G071600v1</name>
</gene>
<keyword evidence="7 10" id="KW-0072">Autophagy</keyword>
<dbReference type="GO" id="GO:0000422">
    <property type="term" value="P:autophagy of mitochondrion"/>
    <property type="evidence" value="ECO:0007669"/>
    <property type="project" value="TreeGrafter"/>
</dbReference>
<reference evidence="12" key="1">
    <citation type="journal article" date="2020" name="Nat. Genet.">
        <title>Genomic diversifications of five Gossypium allopolyploid species and their impact on cotton improvement.</title>
        <authorList>
            <person name="Chen Z.J."/>
            <person name="Sreedasyam A."/>
            <person name="Ando A."/>
            <person name="Song Q."/>
            <person name="De Santiago L.M."/>
            <person name="Hulse-Kemp A.M."/>
            <person name="Ding M."/>
            <person name="Ye W."/>
            <person name="Kirkbride R.C."/>
            <person name="Jenkins J."/>
            <person name="Plott C."/>
            <person name="Lovell J."/>
            <person name="Lin Y.M."/>
            <person name="Vaughn R."/>
            <person name="Liu B."/>
            <person name="Simpson S."/>
            <person name="Scheffler B.E."/>
            <person name="Wen L."/>
            <person name="Saski C.A."/>
            <person name="Grover C.E."/>
            <person name="Hu G."/>
            <person name="Conover J.L."/>
            <person name="Carlson J.W."/>
            <person name="Shu S."/>
            <person name="Boston L.B."/>
            <person name="Williams M."/>
            <person name="Peterson D.G."/>
            <person name="McGee K."/>
            <person name="Jones D.C."/>
            <person name="Wendel J.F."/>
            <person name="Stelly D.M."/>
            <person name="Grimwood J."/>
            <person name="Schmutz J."/>
        </authorList>
    </citation>
    <scope>NUCLEOTIDE SEQUENCE [LARGE SCALE GENOMIC DNA]</scope>
    <source>
        <strain evidence="12">cv. 3-79</strain>
    </source>
</reference>
<accession>A0A5J5QAD6</accession>
<dbReference type="GO" id="GO:0061709">
    <property type="term" value="P:reticulophagy"/>
    <property type="evidence" value="ECO:0007669"/>
    <property type="project" value="TreeGrafter"/>
</dbReference>
<dbReference type="GO" id="GO:0034045">
    <property type="term" value="C:phagophore assembly site membrane"/>
    <property type="evidence" value="ECO:0007669"/>
    <property type="project" value="UniProtKB-SubCell"/>
</dbReference>
<dbReference type="EMBL" id="CM018222">
    <property type="protein sequence ID" value="KAB2016076.1"/>
    <property type="molecule type" value="Genomic_DNA"/>
</dbReference>
<keyword evidence="12" id="KW-1185">Reference proteome</keyword>
<comment type="caution">
    <text evidence="10">Lacks conserved residue(s) required for the propagation of feature annotation.</text>
</comment>
<dbReference type="GO" id="GO:0006869">
    <property type="term" value="P:lipid transport"/>
    <property type="evidence" value="ECO:0007669"/>
    <property type="project" value="UniProtKB-KW"/>
</dbReference>
<evidence type="ECO:0000256" key="7">
    <source>
        <dbReference type="ARBA" id="ARBA00023006"/>
    </source>
</evidence>
<dbReference type="GO" id="GO:0034497">
    <property type="term" value="P:protein localization to phagophore assembly site"/>
    <property type="evidence" value="ECO:0007669"/>
    <property type="project" value="TreeGrafter"/>
</dbReference>
<name>A0A5J5QAD6_GOSBA</name>
<dbReference type="GO" id="GO:0005776">
    <property type="term" value="C:autophagosome"/>
    <property type="evidence" value="ECO:0007669"/>
    <property type="project" value="TreeGrafter"/>
</dbReference>
<evidence type="ECO:0000256" key="9">
    <source>
        <dbReference type="ARBA" id="ARBA00023136"/>
    </source>
</evidence>
<dbReference type="Proteomes" id="UP000327439">
    <property type="component" value="Chromosome D08"/>
</dbReference>
<keyword evidence="5 10" id="KW-0812">Transmembrane</keyword>
<feature type="transmembrane region" description="Helical" evidence="10">
    <location>
        <begin position="157"/>
        <end position="179"/>
    </location>
</feature>
<keyword evidence="8 10" id="KW-0445">Lipid transport</keyword>
<dbReference type="PANTHER" id="PTHR13038">
    <property type="entry name" value="APG9 AUTOPHAGY 9"/>
    <property type="match status" value="1"/>
</dbReference>
<comment type="similarity">
    <text evidence="2 10">Belongs to the ATG9 family.</text>
</comment>
<dbReference type="OrthoDB" id="2020634at2759"/>
<keyword evidence="9 10" id="KW-0472">Membrane</keyword>
<evidence type="ECO:0000256" key="4">
    <source>
        <dbReference type="ARBA" id="ARBA00022448"/>
    </source>
</evidence>
<evidence type="ECO:0000313" key="12">
    <source>
        <dbReference type="Proteomes" id="UP000327439"/>
    </source>
</evidence>